<organism evidence="3 4">
    <name type="scientific">Brevibacillus thermoruber</name>
    <dbReference type="NCBI Taxonomy" id="33942"/>
    <lineage>
        <taxon>Bacteria</taxon>
        <taxon>Bacillati</taxon>
        <taxon>Bacillota</taxon>
        <taxon>Bacilli</taxon>
        <taxon>Bacillales</taxon>
        <taxon>Paenibacillaceae</taxon>
        <taxon>Brevibacillus</taxon>
    </lineage>
</organism>
<dbReference type="CDD" id="cd00487">
    <property type="entry name" value="Pep_deformylase"/>
    <property type="match status" value="1"/>
</dbReference>
<sequence length="174" mass="19149">MAERLIVKLGDPVLREISKPVTAVTKNVEKILNDMADTIYADEGRAGLSAIQIGIPKRLVVMDCGTGLVELINPYIVERKGEETGTEGCLSIPGVVGRVKRASYVKVKTLNRAGEEVVLEADGYLARCIQHEIDHLNGILYIDYVNVLYDANTGKRLKPEAANPILAHKRAWVR</sequence>
<dbReference type="PRINTS" id="PR01576">
    <property type="entry name" value="PDEFORMYLASE"/>
</dbReference>
<keyword evidence="2" id="KW-0648">Protein biosynthesis</keyword>
<protein>
    <recommendedName>
        <fullName evidence="2">Peptide deformylase</fullName>
        <shortName evidence="2">PDF</shortName>
        <ecNumber evidence="2">3.5.1.88</ecNumber>
    </recommendedName>
    <alternativeName>
        <fullName evidence="2">Polypeptide deformylase</fullName>
    </alternativeName>
</protein>
<accession>A0A9X3TMC2</accession>
<evidence type="ECO:0000256" key="2">
    <source>
        <dbReference type="HAMAP-Rule" id="MF_00163"/>
    </source>
</evidence>
<name>A0A9X3TMC2_9BACL</name>
<feature type="binding site" evidence="2">
    <location>
        <position position="131"/>
    </location>
    <ligand>
        <name>Fe cation</name>
        <dbReference type="ChEBI" id="CHEBI:24875"/>
    </ligand>
</feature>
<dbReference type="RefSeq" id="WP_035297612.1">
    <property type="nucleotide sequence ID" value="NZ_JAPYYP010000002.1"/>
</dbReference>
<dbReference type="GO" id="GO:0046872">
    <property type="term" value="F:metal ion binding"/>
    <property type="evidence" value="ECO:0007669"/>
    <property type="project" value="UniProtKB-KW"/>
</dbReference>
<dbReference type="PANTHER" id="PTHR10458">
    <property type="entry name" value="PEPTIDE DEFORMYLASE"/>
    <property type="match status" value="1"/>
</dbReference>
<comment type="similarity">
    <text evidence="1 2">Belongs to the polypeptide deformylase family.</text>
</comment>
<dbReference type="NCBIfam" id="NF001159">
    <property type="entry name" value="PRK00150.1-3"/>
    <property type="match status" value="1"/>
</dbReference>
<dbReference type="Gene3D" id="3.90.45.10">
    <property type="entry name" value="Peptide deformylase"/>
    <property type="match status" value="1"/>
</dbReference>
<dbReference type="HAMAP" id="MF_00163">
    <property type="entry name" value="Pep_deformylase"/>
    <property type="match status" value="1"/>
</dbReference>
<reference evidence="3" key="1">
    <citation type="submission" date="2022-12" db="EMBL/GenBank/DDBJ databases">
        <title>Draft genome sequence of the thermophilic strain Brevibacillus thermoruber HT42, isolated from Los Humeros, Puebla, Mexico, with biotechnological potential.</title>
        <authorList>
            <person name="Lara Sanchez J."/>
            <person name="Solis Palacios R."/>
            <person name="Bustos Baena A.S."/>
            <person name="Ruz Baez A.E."/>
            <person name="Espinosa Luna G."/>
            <person name="Oliart Ros R.M."/>
        </authorList>
    </citation>
    <scope>NUCLEOTIDE SEQUENCE</scope>
    <source>
        <strain evidence="3">HT42</strain>
    </source>
</reference>
<dbReference type="EMBL" id="JAPYYP010000002">
    <property type="protein sequence ID" value="MDA5107114.1"/>
    <property type="molecule type" value="Genomic_DNA"/>
</dbReference>
<keyword evidence="4" id="KW-1185">Reference proteome</keyword>
<comment type="function">
    <text evidence="2">Removes the formyl group from the N-terminal Met of newly synthesized proteins. Requires at least a dipeptide for an efficient rate of reaction. N-terminal L-methionine is a prerequisite for activity but the enzyme has broad specificity at other positions.</text>
</comment>
<feature type="active site" evidence="2">
    <location>
        <position position="132"/>
    </location>
</feature>
<feature type="binding site" evidence="2">
    <location>
        <position position="135"/>
    </location>
    <ligand>
        <name>Fe cation</name>
        <dbReference type="ChEBI" id="CHEBI:24875"/>
    </ligand>
</feature>
<dbReference type="NCBIfam" id="TIGR00079">
    <property type="entry name" value="pept_deformyl"/>
    <property type="match status" value="1"/>
</dbReference>
<dbReference type="PANTHER" id="PTHR10458:SF22">
    <property type="entry name" value="PEPTIDE DEFORMYLASE"/>
    <property type="match status" value="1"/>
</dbReference>
<evidence type="ECO:0000313" key="4">
    <source>
        <dbReference type="Proteomes" id="UP001151071"/>
    </source>
</evidence>
<dbReference type="PIRSF" id="PIRSF004749">
    <property type="entry name" value="Pep_def"/>
    <property type="match status" value="1"/>
</dbReference>
<keyword evidence="2" id="KW-0408">Iron</keyword>
<dbReference type="EC" id="3.5.1.88" evidence="2"/>
<evidence type="ECO:0000256" key="1">
    <source>
        <dbReference type="ARBA" id="ARBA00010759"/>
    </source>
</evidence>
<evidence type="ECO:0000313" key="3">
    <source>
        <dbReference type="EMBL" id="MDA5107114.1"/>
    </source>
</evidence>
<comment type="catalytic activity">
    <reaction evidence="2">
        <text>N-terminal N-formyl-L-methionyl-[peptide] + H2O = N-terminal L-methionyl-[peptide] + formate</text>
        <dbReference type="Rhea" id="RHEA:24420"/>
        <dbReference type="Rhea" id="RHEA-COMP:10639"/>
        <dbReference type="Rhea" id="RHEA-COMP:10640"/>
        <dbReference type="ChEBI" id="CHEBI:15377"/>
        <dbReference type="ChEBI" id="CHEBI:15740"/>
        <dbReference type="ChEBI" id="CHEBI:49298"/>
        <dbReference type="ChEBI" id="CHEBI:64731"/>
        <dbReference type="EC" id="3.5.1.88"/>
    </reaction>
</comment>
<dbReference type="GO" id="GO:0006412">
    <property type="term" value="P:translation"/>
    <property type="evidence" value="ECO:0007669"/>
    <property type="project" value="UniProtKB-UniRule"/>
</dbReference>
<dbReference type="GO" id="GO:0042586">
    <property type="term" value="F:peptide deformylase activity"/>
    <property type="evidence" value="ECO:0007669"/>
    <property type="project" value="UniProtKB-UniRule"/>
</dbReference>
<dbReference type="AlphaFoldDB" id="A0A9X3TMC2"/>
<keyword evidence="2" id="KW-0479">Metal-binding</keyword>
<gene>
    <name evidence="2 3" type="primary">def</name>
    <name evidence="3" type="ORF">O3V59_01955</name>
</gene>
<comment type="cofactor">
    <cofactor evidence="2">
        <name>Fe(2+)</name>
        <dbReference type="ChEBI" id="CHEBI:29033"/>
    </cofactor>
    <text evidence="2">Binds 1 Fe(2+) ion.</text>
</comment>
<dbReference type="Pfam" id="PF01327">
    <property type="entry name" value="Pep_deformylase"/>
    <property type="match status" value="1"/>
</dbReference>
<proteinExistence type="inferred from homology"/>
<dbReference type="Proteomes" id="UP001151071">
    <property type="component" value="Unassembled WGS sequence"/>
</dbReference>
<dbReference type="InterPro" id="IPR036821">
    <property type="entry name" value="Peptide_deformylase_sf"/>
</dbReference>
<comment type="caution">
    <text evidence="3">The sequence shown here is derived from an EMBL/GenBank/DDBJ whole genome shotgun (WGS) entry which is preliminary data.</text>
</comment>
<keyword evidence="2 3" id="KW-0378">Hydrolase</keyword>
<dbReference type="InterPro" id="IPR023635">
    <property type="entry name" value="Peptide_deformylase"/>
</dbReference>
<dbReference type="SUPFAM" id="SSF56420">
    <property type="entry name" value="Peptide deformylase"/>
    <property type="match status" value="1"/>
</dbReference>
<feature type="binding site" evidence="2">
    <location>
        <position position="89"/>
    </location>
    <ligand>
        <name>Fe cation</name>
        <dbReference type="ChEBI" id="CHEBI:24875"/>
    </ligand>
</feature>